<comment type="similarity">
    <text evidence="4">Belongs to the GST superfamily.</text>
</comment>
<organism evidence="6 7">
    <name type="scientific">Aequoribacter fuscus</name>
    <dbReference type="NCBI Taxonomy" id="2518989"/>
    <lineage>
        <taxon>Bacteria</taxon>
        <taxon>Pseudomonadati</taxon>
        <taxon>Pseudomonadota</taxon>
        <taxon>Gammaproteobacteria</taxon>
        <taxon>Cellvibrionales</taxon>
        <taxon>Halieaceae</taxon>
        <taxon>Aequoribacter</taxon>
    </lineage>
</organism>
<dbReference type="InterPro" id="IPR040079">
    <property type="entry name" value="Glutathione_S-Trfase"/>
</dbReference>
<dbReference type="FunFam" id="3.40.30.10:FF:000156">
    <property type="entry name" value="Glutathione S-transferase 1"/>
    <property type="match status" value="1"/>
</dbReference>
<dbReference type="eggNOG" id="COG0625">
    <property type="taxonomic scope" value="Bacteria"/>
</dbReference>
<evidence type="ECO:0000256" key="4">
    <source>
        <dbReference type="RuleBase" id="RU003494"/>
    </source>
</evidence>
<evidence type="ECO:0000313" key="6">
    <source>
        <dbReference type="EMBL" id="EGG29314.1"/>
    </source>
</evidence>
<dbReference type="STRING" id="2518989.IMCC3088_1887"/>
<accession>F3L2W3</accession>
<dbReference type="SFLD" id="SFLDS00019">
    <property type="entry name" value="Glutathione_Transferase_(cytos"/>
    <property type="match status" value="1"/>
</dbReference>
<dbReference type="InterPro" id="IPR004045">
    <property type="entry name" value="Glutathione_S-Trfase_N"/>
</dbReference>
<dbReference type="CDD" id="cd03046">
    <property type="entry name" value="GST_N_GTT1_like"/>
    <property type="match status" value="1"/>
</dbReference>
<dbReference type="RefSeq" id="WP_009576121.1">
    <property type="nucleotide sequence ID" value="NZ_AEIG01000056.1"/>
</dbReference>
<proteinExistence type="inferred from homology"/>
<reference evidence="6 7" key="1">
    <citation type="journal article" date="2011" name="J. Bacteriol.">
        <title>Genome sequence of strain IMCC3088, a proteorhodopsin-containing marine bacterium belonging to the OM60/NOR5 clade.</title>
        <authorList>
            <person name="Jang Y."/>
            <person name="Oh H.M."/>
            <person name="Kang I."/>
            <person name="Lee K."/>
            <person name="Yang S.J."/>
            <person name="Cho J.C."/>
        </authorList>
    </citation>
    <scope>NUCLEOTIDE SEQUENCE [LARGE SCALE GENOMIC DNA]</scope>
    <source>
        <strain evidence="6 7">IMCC3088</strain>
    </source>
</reference>
<dbReference type="GO" id="GO:0005737">
    <property type="term" value="C:cytoplasm"/>
    <property type="evidence" value="ECO:0007669"/>
    <property type="project" value="UniProtKB-ARBA"/>
</dbReference>
<dbReference type="EC" id="2.5.1.18" evidence="1"/>
<comment type="catalytic activity">
    <reaction evidence="3">
        <text>RX + glutathione = an S-substituted glutathione + a halide anion + H(+)</text>
        <dbReference type="Rhea" id="RHEA:16437"/>
        <dbReference type="ChEBI" id="CHEBI:15378"/>
        <dbReference type="ChEBI" id="CHEBI:16042"/>
        <dbReference type="ChEBI" id="CHEBI:17792"/>
        <dbReference type="ChEBI" id="CHEBI:57925"/>
        <dbReference type="ChEBI" id="CHEBI:90779"/>
        <dbReference type="EC" id="2.5.1.18"/>
    </reaction>
</comment>
<dbReference type="InterPro" id="IPR004046">
    <property type="entry name" value="GST_C"/>
</dbReference>
<dbReference type="InterPro" id="IPR036249">
    <property type="entry name" value="Thioredoxin-like_sf"/>
</dbReference>
<dbReference type="OrthoDB" id="9810080at2"/>
<dbReference type="AlphaFoldDB" id="F3L2W3"/>
<feature type="domain" description="GST N-terminal" evidence="5">
    <location>
        <begin position="1"/>
        <end position="81"/>
    </location>
</feature>
<dbReference type="InterPro" id="IPR036282">
    <property type="entry name" value="Glutathione-S-Trfase_C_sf"/>
</dbReference>
<evidence type="ECO:0000259" key="5">
    <source>
        <dbReference type="PROSITE" id="PS50404"/>
    </source>
</evidence>
<dbReference type="PANTHER" id="PTHR44051">
    <property type="entry name" value="GLUTATHIONE S-TRANSFERASE-RELATED"/>
    <property type="match status" value="1"/>
</dbReference>
<dbReference type="Gene3D" id="1.20.1050.10">
    <property type="match status" value="1"/>
</dbReference>
<gene>
    <name evidence="6" type="ORF">IMCC3088_1887</name>
</gene>
<keyword evidence="2 6" id="KW-0808">Transferase</keyword>
<dbReference type="PROSITE" id="PS50404">
    <property type="entry name" value="GST_NTER"/>
    <property type="match status" value="1"/>
</dbReference>
<dbReference type="Pfam" id="PF02798">
    <property type="entry name" value="GST_N"/>
    <property type="match status" value="1"/>
</dbReference>
<dbReference type="SFLD" id="SFLDG01150">
    <property type="entry name" value="Main.1:_Beta-like"/>
    <property type="match status" value="1"/>
</dbReference>
<keyword evidence="7" id="KW-1185">Reference proteome</keyword>
<evidence type="ECO:0000256" key="3">
    <source>
        <dbReference type="ARBA" id="ARBA00047960"/>
    </source>
</evidence>
<dbReference type="PANTHER" id="PTHR44051:SF9">
    <property type="entry name" value="GLUTATHIONE S-TRANSFERASE 1"/>
    <property type="match status" value="1"/>
</dbReference>
<dbReference type="Proteomes" id="UP000005615">
    <property type="component" value="Unassembled WGS sequence"/>
</dbReference>
<dbReference type="EMBL" id="AEIG01000056">
    <property type="protein sequence ID" value="EGG29314.1"/>
    <property type="molecule type" value="Genomic_DNA"/>
</dbReference>
<dbReference type="SUPFAM" id="SSF47616">
    <property type="entry name" value="GST C-terminal domain-like"/>
    <property type="match status" value="1"/>
</dbReference>
<name>F3L2W3_9GAMM</name>
<dbReference type="GO" id="GO:0004601">
    <property type="term" value="F:peroxidase activity"/>
    <property type="evidence" value="ECO:0007669"/>
    <property type="project" value="UniProtKB-ARBA"/>
</dbReference>
<dbReference type="SUPFAM" id="SSF52833">
    <property type="entry name" value="Thioredoxin-like"/>
    <property type="match status" value="1"/>
</dbReference>
<dbReference type="SFLD" id="SFLDG00358">
    <property type="entry name" value="Main_(cytGST)"/>
    <property type="match status" value="1"/>
</dbReference>
<dbReference type="GO" id="GO:0004364">
    <property type="term" value="F:glutathione transferase activity"/>
    <property type="evidence" value="ECO:0007669"/>
    <property type="project" value="UniProtKB-EC"/>
</dbReference>
<dbReference type="Gene3D" id="3.40.30.10">
    <property type="entry name" value="Glutaredoxin"/>
    <property type="match status" value="1"/>
</dbReference>
<sequence>MIKVHHLNNSRSQRILWLLEELELDYEIVFYQRDAVTNLAPPELEAIHPLGKSPMISDGDQVVIESGAIIDYLIRKHGQGRLAPAVGTPAHEEYLQWLHYGEGSAMLPLMLRMYTNRLPDGGAALTDRIHSELDRHLGYINQALEGNDWLVGNQLSGADIQLSFVAEIAPLLYPQGQFPWLDQFRVRLQALDTYKRALERGGRYDFGPSQ</sequence>
<evidence type="ECO:0000313" key="7">
    <source>
        <dbReference type="Proteomes" id="UP000005615"/>
    </source>
</evidence>
<evidence type="ECO:0000256" key="1">
    <source>
        <dbReference type="ARBA" id="ARBA00012452"/>
    </source>
</evidence>
<comment type="caution">
    <text evidence="6">The sequence shown here is derived from an EMBL/GenBank/DDBJ whole genome shotgun (WGS) entry which is preliminary data.</text>
</comment>
<dbReference type="Pfam" id="PF00043">
    <property type="entry name" value="GST_C"/>
    <property type="match status" value="1"/>
</dbReference>
<evidence type="ECO:0000256" key="2">
    <source>
        <dbReference type="ARBA" id="ARBA00022679"/>
    </source>
</evidence>
<protein>
    <recommendedName>
        <fullName evidence="1">glutathione transferase</fullName>
        <ecNumber evidence="1">2.5.1.18</ecNumber>
    </recommendedName>
</protein>